<comment type="caution">
    <text evidence="1">The sequence shown here is derived from an EMBL/GenBank/DDBJ whole genome shotgun (WGS) entry which is preliminary data.</text>
</comment>
<dbReference type="EMBL" id="CAKKNT010000016">
    <property type="protein sequence ID" value="CAH0418818.1"/>
    <property type="molecule type" value="Genomic_DNA"/>
</dbReference>
<dbReference type="Proteomes" id="UP000789719">
    <property type="component" value="Unassembled WGS sequence"/>
</dbReference>
<proteinExistence type="predicted"/>
<dbReference type="RefSeq" id="WP_230098897.1">
    <property type="nucleotide sequence ID" value="NZ_CAKKNT010000016.1"/>
</dbReference>
<reference evidence="1 2" key="1">
    <citation type="submission" date="2021-11" db="EMBL/GenBank/DDBJ databases">
        <authorList>
            <person name="Depoorter E."/>
        </authorList>
    </citation>
    <scope>NUCLEOTIDE SEQUENCE [LARGE SCALE GENOMIC DNA]</scope>
    <source>
        <strain evidence="1 2">LMG 24286</strain>
    </source>
</reference>
<sequence>MEFLEVVTSFEKLTNYSGIKIINDEDKKNFTFGIRATLGSNETKIIVTVYIFEDGICHIRYIFKSGSKLTINKINDMNMSLKIGAWFKKNPMMGFNTSFVFDKTATSEKLAQSIKNQYVVALNVMLATYI</sequence>
<keyword evidence="2" id="KW-1185">Reference proteome</keyword>
<protein>
    <submittedName>
        <fullName evidence="1">Uncharacterized protein</fullName>
    </submittedName>
</protein>
<organism evidence="1 2">
    <name type="scientific">Periweissella ghanensis</name>
    <dbReference type="NCBI Taxonomy" id="467997"/>
    <lineage>
        <taxon>Bacteria</taxon>
        <taxon>Bacillati</taxon>
        <taxon>Bacillota</taxon>
        <taxon>Bacilli</taxon>
        <taxon>Lactobacillales</taxon>
        <taxon>Lactobacillaceae</taxon>
        <taxon>Periweissella</taxon>
    </lineage>
</organism>
<accession>A0ABM8ZD55</accession>
<gene>
    <name evidence="1" type="ORF">WGH24286_01260</name>
</gene>
<name>A0ABM8ZD55_9LACO</name>
<evidence type="ECO:0000313" key="2">
    <source>
        <dbReference type="Proteomes" id="UP000789719"/>
    </source>
</evidence>
<evidence type="ECO:0000313" key="1">
    <source>
        <dbReference type="EMBL" id="CAH0418818.1"/>
    </source>
</evidence>